<sequence>MDDRPIRVNHKELLMLTGYFDPADKSSDFKHTWQKLLDYASMNSYQEEHYMQALGSILKGEAYETFSEFKAMNKPLGEILDYFAGVYTKKRSLAADRKAVDEFTRKRGESIIVCMERAVLAIDKLRHLYNAEGWPALRQQMRQNILMQVVKEETKRAIQMEVDNVHEDTGMPYDFDKLIRFADRFERNHNSQPKEDVSTLFKVASGGIKRQVKTVDPTEQLSHLKKDLMLQKQIDTLQSEIKFLKTNESRMYKNEGRPERQRESRRMEKDSRSRQGRSQSYDRNRNLTSNTDQRSSPTTTPTTGQDQRSRTSSSSTTNPDTYKPPDPYRREQSKSPMGRALTPSASSESRPYRPRSNSYSRNNSRSRDGRDRDKYRSKSRDRYDYDDQPRSRTMSRSSSSNGTDHITSTGSKT</sequence>
<feature type="compositionally biased region" description="Polar residues" evidence="1">
    <location>
        <begin position="286"/>
        <end position="306"/>
    </location>
</feature>
<feature type="compositionally biased region" description="Low complexity" evidence="1">
    <location>
        <begin position="343"/>
        <end position="363"/>
    </location>
</feature>
<gene>
    <name evidence="2" type="ORF">DAPPUDRAFT_343085</name>
</gene>
<dbReference type="PhylomeDB" id="E9I686"/>
<reference evidence="2 3" key="1">
    <citation type="journal article" date="2011" name="Science">
        <title>The ecoresponsive genome of Daphnia pulex.</title>
        <authorList>
            <person name="Colbourne J.K."/>
            <person name="Pfrender M.E."/>
            <person name="Gilbert D."/>
            <person name="Thomas W.K."/>
            <person name="Tucker A."/>
            <person name="Oakley T.H."/>
            <person name="Tokishita S."/>
            <person name="Aerts A."/>
            <person name="Arnold G.J."/>
            <person name="Basu M.K."/>
            <person name="Bauer D.J."/>
            <person name="Caceres C.E."/>
            <person name="Carmel L."/>
            <person name="Casola C."/>
            <person name="Choi J.H."/>
            <person name="Detter J.C."/>
            <person name="Dong Q."/>
            <person name="Dusheyko S."/>
            <person name="Eads B.D."/>
            <person name="Frohlich T."/>
            <person name="Geiler-Samerotte K.A."/>
            <person name="Gerlach D."/>
            <person name="Hatcher P."/>
            <person name="Jogdeo S."/>
            <person name="Krijgsveld J."/>
            <person name="Kriventseva E.V."/>
            <person name="Kultz D."/>
            <person name="Laforsch C."/>
            <person name="Lindquist E."/>
            <person name="Lopez J."/>
            <person name="Manak J.R."/>
            <person name="Muller J."/>
            <person name="Pangilinan J."/>
            <person name="Patwardhan R.P."/>
            <person name="Pitluck S."/>
            <person name="Pritham E.J."/>
            <person name="Rechtsteiner A."/>
            <person name="Rho M."/>
            <person name="Rogozin I.B."/>
            <person name="Sakarya O."/>
            <person name="Salamov A."/>
            <person name="Schaack S."/>
            <person name="Shapiro H."/>
            <person name="Shiga Y."/>
            <person name="Skalitzky C."/>
            <person name="Smith Z."/>
            <person name="Souvorov A."/>
            <person name="Sung W."/>
            <person name="Tang Z."/>
            <person name="Tsuchiya D."/>
            <person name="Tu H."/>
            <person name="Vos H."/>
            <person name="Wang M."/>
            <person name="Wolf Y.I."/>
            <person name="Yamagata H."/>
            <person name="Yamada T."/>
            <person name="Ye Y."/>
            <person name="Shaw J.R."/>
            <person name="Andrews J."/>
            <person name="Crease T.J."/>
            <person name="Tang H."/>
            <person name="Lucas S.M."/>
            <person name="Robertson H.M."/>
            <person name="Bork P."/>
            <person name="Koonin E.V."/>
            <person name="Zdobnov E.M."/>
            <person name="Grigoriev I.V."/>
            <person name="Lynch M."/>
            <person name="Boore J.L."/>
        </authorList>
    </citation>
    <scope>NUCLEOTIDE SEQUENCE [LARGE SCALE GENOMIC DNA]</scope>
</reference>
<feature type="compositionally biased region" description="Basic and acidic residues" evidence="1">
    <location>
        <begin position="365"/>
        <end position="390"/>
    </location>
</feature>
<evidence type="ECO:0000313" key="2">
    <source>
        <dbReference type="EMBL" id="EFX60494.1"/>
    </source>
</evidence>
<dbReference type="HOGENOM" id="CLU_666620_0_0_1"/>
<evidence type="ECO:0000313" key="3">
    <source>
        <dbReference type="Proteomes" id="UP000000305"/>
    </source>
</evidence>
<protein>
    <submittedName>
        <fullName evidence="2">Uncharacterized protein</fullName>
    </submittedName>
</protein>
<keyword evidence="3" id="KW-1185">Reference proteome</keyword>
<dbReference type="InParanoid" id="E9I686"/>
<name>E9I686_DAPPU</name>
<feature type="compositionally biased region" description="Low complexity" evidence="1">
    <location>
        <begin position="391"/>
        <end position="400"/>
    </location>
</feature>
<feature type="non-terminal residue" evidence="2">
    <location>
        <position position="413"/>
    </location>
</feature>
<dbReference type="EMBL" id="GL736265">
    <property type="protein sequence ID" value="EFX60494.1"/>
    <property type="molecule type" value="Genomic_DNA"/>
</dbReference>
<feature type="region of interest" description="Disordered" evidence="1">
    <location>
        <begin position="248"/>
        <end position="413"/>
    </location>
</feature>
<organism evidence="2 3">
    <name type="scientific">Daphnia pulex</name>
    <name type="common">Water flea</name>
    <dbReference type="NCBI Taxonomy" id="6669"/>
    <lineage>
        <taxon>Eukaryota</taxon>
        <taxon>Metazoa</taxon>
        <taxon>Ecdysozoa</taxon>
        <taxon>Arthropoda</taxon>
        <taxon>Crustacea</taxon>
        <taxon>Branchiopoda</taxon>
        <taxon>Diplostraca</taxon>
        <taxon>Cladocera</taxon>
        <taxon>Anomopoda</taxon>
        <taxon>Daphniidae</taxon>
        <taxon>Daphnia</taxon>
    </lineage>
</organism>
<feature type="compositionally biased region" description="Polar residues" evidence="1">
    <location>
        <begin position="401"/>
        <end position="413"/>
    </location>
</feature>
<dbReference type="KEGG" id="dpx:DAPPUDRAFT_343085"/>
<feature type="compositionally biased region" description="Basic and acidic residues" evidence="1">
    <location>
        <begin position="248"/>
        <end position="273"/>
    </location>
</feature>
<dbReference type="AlphaFoldDB" id="E9I686"/>
<proteinExistence type="predicted"/>
<accession>E9I686</accession>
<evidence type="ECO:0000256" key="1">
    <source>
        <dbReference type="SAM" id="MobiDB-lite"/>
    </source>
</evidence>
<dbReference type="Proteomes" id="UP000000305">
    <property type="component" value="Unassembled WGS sequence"/>
</dbReference>